<gene>
    <name evidence="1" type="ORF">GE061_019280</name>
</gene>
<evidence type="ECO:0000313" key="1">
    <source>
        <dbReference type="EMBL" id="KAF6205113.1"/>
    </source>
</evidence>
<reference evidence="1" key="1">
    <citation type="journal article" date="2021" name="Mol. Ecol. Resour.">
        <title>Apolygus lucorum genome provides insights into omnivorousness and mesophyll feeding.</title>
        <authorList>
            <person name="Liu Y."/>
            <person name="Liu H."/>
            <person name="Wang H."/>
            <person name="Huang T."/>
            <person name="Liu B."/>
            <person name="Yang B."/>
            <person name="Yin L."/>
            <person name="Li B."/>
            <person name="Zhang Y."/>
            <person name="Zhang S."/>
            <person name="Jiang F."/>
            <person name="Zhang X."/>
            <person name="Ren Y."/>
            <person name="Wang B."/>
            <person name="Wang S."/>
            <person name="Lu Y."/>
            <person name="Wu K."/>
            <person name="Fan W."/>
            <person name="Wang G."/>
        </authorList>
    </citation>
    <scope>NUCLEOTIDE SEQUENCE</scope>
    <source>
        <strain evidence="1">12Hb</strain>
    </source>
</reference>
<organism evidence="1 2">
    <name type="scientific">Apolygus lucorum</name>
    <name type="common">Small green plant bug</name>
    <name type="synonym">Lygocoris lucorum</name>
    <dbReference type="NCBI Taxonomy" id="248454"/>
    <lineage>
        <taxon>Eukaryota</taxon>
        <taxon>Metazoa</taxon>
        <taxon>Ecdysozoa</taxon>
        <taxon>Arthropoda</taxon>
        <taxon>Hexapoda</taxon>
        <taxon>Insecta</taxon>
        <taxon>Pterygota</taxon>
        <taxon>Neoptera</taxon>
        <taxon>Paraneoptera</taxon>
        <taxon>Hemiptera</taxon>
        <taxon>Heteroptera</taxon>
        <taxon>Panheteroptera</taxon>
        <taxon>Cimicomorpha</taxon>
        <taxon>Miridae</taxon>
        <taxon>Mirini</taxon>
        <taxon>Apolygus</taxon>
    </lineage>
</organism>
<proteinExistence type="predicted"/>
<accession>A0A8S9X821</accession>
<protein>
    <recommendedName>
        <fullName evidence="3">Reverse transcriptase zinc-binding domain-containing protein</fullName>
    </recommendedName>
</protein>
<dbReference type="Proteomes" id="UP000466442">
    <property type="component" value="Linkage Group LG9"/>
</dbReference>
<name>A0A8S9X821_APOLU</name>
<dbReference type="EMBL" id="WIXP02000009">
    <property type="protein sequence ID" value="KAF6205113.1"/>
    <property type="molecule type" value="Genomic_DNA"/>
</dbReference>
<evidence type="ECO:0008006" key="3">
    <source>
        <dbReference type="Google" id="ProtNLM"/>
    </source>
</evidence>
<sequence>MVDCMAKQATTRSPPQIAAEYPPTELKKKISQKMHLEWAAQYASIPGNRNTNLFPVLKRNPWFYKVRQAKPESFYRNITRLRTNSRIHLFDPLTLPDCPHCPEDAETMAHIILECPQYEADRNDLLSSIPRDVTSPFNLDTLIAEEKLEVYECIDDFLNKIERSL</sequence>
<comment type="caution">
    <text evidence="1">The sequence shown here is derived from an EMBL/GenBank/DDBJ whole genome shotgun (WGS) entry which is preliminary data.</text>
</comment>
<evidence type="ECO:0000313" key="2">
    <source>
        <dbReference type="Proteomes" id="UP000466442"/>
    </source>
</evidence>
<dbReference type="OrthoDB" id="411823at2759"/>
<dbReference type="AlphaFoldDB" id="A0A8S9X821"/>
<keyword evidence="2" id="KW-1185">Reference proteome</keyword>